<keyword evidence="3" id="KW-1185">Reference proteome</keyword>
<proteinExistence type="predicted"/>
<dbReference type="Pfam" id="PF13699">
    <property type="entry name" value="eCIS_core"/>
    <property type="match status" value="1"/>
</dbReference>
<accession>A0ABX2FDS8</accession>
<evidence type="ECO:0000259" key="1">
    <source>
        <dbReference type="Pfam" id="PF13699"/>
    </source>
</evidence>
<evidence type="ECO:0000313" key="3">
    <source>
        <dbReference type="Proteomes" id="UP000763557"/>
    </source>
</evidence>
<name>A0ABX2FDS8_9PSEU</name>
<organism evidence="2 3">
    <name type="scientific">Kibdelosporangium persicum</name>
    <dbReference type="NCBI Taxonomy" id="2698649"/>
    <lineage>
        <taxon>Bacteria</taxon>
        <taxon>Bacillati</taxon>
        <taxon>Actinomycetota</taxon>
        <taxon>Actinomycetes</taxon>
        <taxon>Pseudonocardiales</taxon>
        <taxon>Pseudonocardiaceae</taxon>
        <taxon>Kibdelosporangium</taxon>
    </lineage>
</organism>
<feature type="domain" description="eCIS core" evidence="1">
    <location>
        <begin position="206"/>
        <end position="274"/>
    </location>
</feature>
<sequence length="585" mass="62519">MIQAREAGPVAVPATVVQRQPAPDLLRLQRSAGNGAVQRLVGPAEPESAAEWLADGTETGDGRQGKDAYLAELRQAMTAAVDEALAGTGRQAADCPALAHWFTHYAGQDAAHVERAVRQYAPETATAATAKDTIPLVCSRVARGVSRWAETGEVKDVPPELLVASAGVVAQAPEQLPVQRLVDAEAPESIQARLGTGRPLGAAGTRIGDVLGVDAGEVRIHDDANAATLAASLGARAFTIGTDVAFASGQYQPGTPVGDAILAHELAHVAQQSGSTGTVPVMREATSSALEHDADRSATSVLLSMLSQAKDWAGQQAMPRLRSGLRLQRCAAGNTQQGTTIPSPAACTTPTLEQWQAGLAAARAITDVDQRGAAMTALAQQAVCTLGITVHQAGSSHPREEDPADYQATPVLNFDVRLNDKTRWRNSRRAGQGLRTNAGHNFTDGPTHYAIIGPESLKDTSPLITAQYAQHELELVARTPQEGQGPDDLELLTWTEDFRRYFHQYVATMPTNRPGWHPLLQYYDAANAATRTQSIERMTDYYNNPPVAADQVGQFRRAYRSWMRLRAGAQMITDLEAALPREPAQ</sequence>
<evidence type="ECO:0000313" key="2">
    <source>
        <dbReference type="EMBL" id="NRN69520.1"/>
    </source>
</evidence>
<dbReference type="InterPro" id="IPR025295">
    <property type="entry name" value="eCIS_core_dom"/>
</dbReference>
<protein>
    <recommendedName>
        <fullName evidence="1">eCIS core domain-containing protein</fullName>
    </recommendedName>
</protein>
<dbReference type="Proteomes" id="UP000763557">
    <property type="component" value="Unassembled WGS sequence"/>
</dbReference>
<comment type="caution">
    <text evidence="2">The sequence shown here is derived from an EMBL/GenBank/DDBJ whole genome shotgun (WGS) entry which is preliminary data.</text>
</comment>
<reference evidence="2 3" key="1">
    <citation type="submission" date="2020-01" db="EMBL/GenBank/DDBJ databases">
        <title>Kibdelosporangium persica a novel Actinomycetes from a hot desert in Iran.</title>
        <authorList>
            <person name="Safaei N."/>
            <person name="Zaburannyi N."/>
            <person name="Mueller R."/>
            <person name="Wink J."/>
        </authorList>
    </citation>
    <scope>NUCLEOTIDE SEQUENCE [LARGE SCALE GENOMIC DNA]</scope>
    <source>
        <strain evidence="2 3">4NS15</strain>
    </source>
</reference>
<gene>
    <name evidence="2" type="ORF">GC106_67770</name>
</gene>
<dbReference type="EMBL" id="JAAATY010000028">
    <property type="protein sequence ID" value="NRN69520.1"/>
    <property type="molecule type" value="Genomic_DNA"/>
</dbReference>